<gene>
    <name evidence="19" type="ORF">M0R45_024191</name>
</gene>
<keyword evidence="8 17" id="KW-0732">Signal</keyword>
<keyword evidence="5" id="KW-0808">Transferase</keyword>
<evidence type="ECO:0000256" key="7">
    <source>
        <dbReference type="ARBA" id="ARBA00022723"/>
    </source>
</evidence>
<dbReference type="EMBL" id="JBEDUW010000005">
    <property type="protein sequence ID" value="KAK9926985.1"/>
    <property type="molecule type" value="Genomic_DNA"/>
</dbReference>
<feature type="chain" id="PRO_5043576119" description="RING-type E3 ubiquitin transferase" evidence="17">
    <location>
        <begin position="23"/>
        <end position="378"/>
    </location>
</feature>
<evidence type="ECO:0000256" key="11">
    <source>
        <dbReference type="ARBA" id="ARBA00022833"/>
    </source>
</evidence>
<accession>A0AAW1WUM7</accession>
<comment type="caution">
    <text evidence="19">The sequence shown here is derived from an EMBL/GenBank/DDBJ whole genome shotgun (WGS) entry which is preliminary data.</text>
</comment>
<dbReference type="Pfam" id="PF13639">
    <property type="entry name" value="zf-RING_2"/>
    <property type="match status" value="1"/>
</dbReference>
<organism evidence="19 20">
    <name type="scientific">Rubus argutus</name>
    <name type="common">Southern blackberry</name>
    <dbReference type="NCBI Taxonomy" id="59490"/>
    <lineage>
        <taxon>Eukaryota</taxon>
        <taxon>Viridiplantae</taxon>
        <taxon>Streptophyta</taxon>
        <taxon>Embryophyta</taxon>
        <taxon>Tracheophyta</taxon>
        <taxon>Spermatophyta</taxon>
        <taxon>Magnoliopsida</taxon>
        <taxon>eudicotyledons</taxon>
        <taxon>Gunneridae</taxon>
        <taxon>Pentapetalae</taxon>
        <taxon>rosids</taxon>
        <taxon>fabids</taxon>
        <taxon>Rosales</taxon>
        <taxon>Rosaceae</taxon>
        <taxon>Rosoideae</taxon>
        <taxon>Rosoideae incertae sedis</taxon>
        <taxon>Rubus</taxon>
    </lineage>
</organism>
<evidence type="ECO:0000256" key="8">
    <source>
        <dbReference type="ARBA" id="ARBA00022729"/>
    </source>
</evidence>
<evidence type="ECO:0000256" key="6">
    <source>
        <dbReference type="ARBA" id="ARBA00022692"/>
    </source>
</evidence>
<comment type="subcellular location">
    <subcellularLocation>
        <location evidence="2">Membrane</location>
        <topology evidence="2">Single-pass membrane protein</topology>
    </subcellularLocation>
</comment>
<dbReference type="SUPFAM" id="SSF57850">
    <property type="entry name" value="RING/U-box"/>
    <property type="match status" value="1"/>
</dbReference>
<dbReference type="CDD" id="cd16461">
    <property type="entry name" value="RING-H2_EL5-like"/>
    <property type="match status" value="1"/>
</dbReference>
<keyword evidence="20" id="KW-1185">Reference proteome</keyword>
<dbReference type="AlphaFoldDB" id="A0AAW1WUM7"/>
<proteinExistence type="inferred from homology"/>
<evidence type="ECO:0000256" key="5">
    <source>
        <dbReference type="ARBA" id="ARBA00022679"/>
    </source>
</evidence>
<keyword evidence="10" id="KW-0833">Ubl conjugation pathway</keyword>
<evidence type="ECO:0000259" key="18">
    <source>
        <dbReference type="PROSITE" id="PS50089"/>
    </source>
</evidence>
<comment type="catalytic activity">
    <reaction evidence="1">
        <text>S-ubiquitinyl-[E2 ubiquitin-conjugating enzyme]-L-cysteine + [acceptor protein]-L-lysine = [E2 ubiquitin-conjugating enzyme]-L-cysteine + N(6)-ubiquitinyl-[acceptor protein]-L-lysine.</text>
        <dbReference type="EC" id="2.3.2.27"/>
    </reaction>
</comment>
<evidence type="ECO:0000256" key="17">
    <source>
        <dbReference type="SAM" id="SignalP"/>
    </source>
</evidence>
<evidence type="ECO:0000256" key="2">
    <source>
        <dbReference type="ARBA" id="ARBA00004167"/>
    </source>
</evidence>
<feature type="signal peptide" evidence="17">
    <location>
        <begin position="1"/>
        <end position="22"/>
    </location>
</feature>
<dbReference type="GO" id="GO:0008270">
    <property type="term" value="F:zinc ion binding"/>
    <property type="evidence" value="ECO:0007669"/>
    <property type="project" value="UniProtKB-KW"/>
</dbReference>
<keyword evidence="11" id="KW-0862">Zinc</keyword>
<evidence type="ECO:0000313" key="20">
    <source>
        <dbReference type="Proteomes" id="UP001457282"/>
    </source>
</evidence>
<feature type="transmembrane region" description="Helical" evidence="16">
    <location>
        <begin position="244"/>
        <end position="265"/>
    </location>
</feature>
<dbReference type="GO" id="GO:0016020">
    <property type="term" value="C:membrane"/>
    <property type="evidence" value="ECO:0007669"/>
    <property type="project" value="UniProtKB-SubCell"/>
</dbReference>
<keyword evidence="6 16" id="KW-0812">Transmembrane</keyword>
<keyword evidence="12 16" id="KW-1133">Transmembrane helix</keyword>
<evidence type="ECO:0000313" key="19">
    <source>
        <dbReference type="EMBL" id="KAK9926985.1"/>
    </source>
</evidence>
<comment type="similarity">
    <text evidence="14">Belongs to the RING-type zinc finger family. ATL subfamily.</text>
</comment>
<evidence type="ECO:0000256" key="14">
    <source>
        <dbReference type="ARBA" id="ARBA00024209"/>
    </source>
</evidence>
<evidence type="ECO:0000256" key="9">
    <source>
        <dbReference type="ARBA" id="ARBA00022771"/>
    </source>
</evidence>
<evidence type="ECO:0000256" key="13">
    <source>
        <dbReference type="ARBA" id="ARBA00023136"/>
    </source>
</evidence>
<dbReference type="InterPro" id="IPR025287">
    <property type="entry name" value="WAK_GUB"/>
</dbReference>
<dbReference type="PROSITE" id="PS50089">
    <property type="entry name" value="ZF_RING_2"/>
    <property type="match status" value="1"/>
</dbReference>
<dbReference type="GO" id="GO:0030247">
    <property type="term" value="F:polysaccharide binding"/>
    <property type="evidence" value="ECO:0007669"/>
    <property type="project" value="InterPro"/>
</dbReference>
<dbReference type="InterPro" id="IPR046948">
    <property type="entry name" value="ATL20-22-like"/>
</dbReference>
<evidence type="ECO:0000256" key="12">
    <source>
        <dbReference type="ARBA" id="ARBA00022989"/>
    </source>
</evidence>
<feature type="domain" description="RING-type" evidence="18">
    <location>
        <begin position="323"/>
        <end position="365"/>
    </location>
</feature>
<dbReference type="Gene3D" id="3.30.40.10">
    <property type="entry name" value="Zinc/RING finger domain, C3HC4 (zinc finger)"/>
    <property type="match status" value="1"/>
</dbReference>
<dbReference type="InterPro" id="IPR013083">
    <property type="entry name" value="Znf_RING/FYVE/PHD"/>
</dbReference>
<dbReference type="InterPro" id="IPR001841">
    <property type="entry name" value="Znf_RING"/>
</dbReference>
<protein>
    <recommendedName>
        <fullName evidence="4">RING-type E3 ubiquitin transferase</fullName>
        <ecNumber evidence="4">2.3.2.27</ecNumber>
    </recommendedName>
</protein>
<dbReference type="EC" id="2.3.2.27" evidence="4"/>
<evidence type="ECO:0000256" key="3">
    <source>
        <dbReference type="ARBA" id="ARBA00004906"/>
    </source>
</evidence>
<keyword evidence="7" id="KW-0479">Metal-binding</keyword>
<keyword evidence="13 16" id="KW-0472">Membrane</keyword>
<dbReference type="Pfam" id="PF13947">
    <property type="entry name" value="GUB_WAK_bind"/>
    <property type="match status" value="1"/>
</dbReference>
<dbReference type="Proteomes" id="UP001457282">
    <property type="component" value="Unassembled WGS sequence"/>
</dbReference>
<evidence type="ECO:0000256" key="10">
    <source>
        <dbReference type="ARBA" id="ARBA00022786"/>
    </source>
</evidence>
<dbReference type="SMART" id="SM00184">
    <property type="entry name" value="RING"/>
    <property type="match status" value="1"/>
</dbReference>
<dbReference type="PANTHER" id="PTHR46279:SF31">
    <property type="entry name" value="RING-H2 FINGER PROTEIN ATL20-LIKE ISOFORM X1"/>
    <property type="match status" value="1"/>
</dbReference>
<comment type="pathway">
    <text evidence="3">Protein modification; protein ubiquitination.</text>
</comment>
<evidence type="ECO:0000256" key="1">
    <source>
        <dbReference type="ARBA" id="ARBA00000900"/>
    </source>
</evidence>
<evidence type="ECO:0000256" key="16">
    <source>
        <dbReference type="SAM" id="Phobius"/>
    </source>
</evidence>
<evidence type="ECO:0000256" key="4">
    <source>
        <dbReference type="ARBA" id="ARBA00012483"/>
    </source>
</evidence>
<dbReference type="PANTHER" id="PTHR46279">
    <property type="entry name" value="RING/U-BOX SUPERFAMILY PROTEIN"/>
    <property type="match status" value="1"/>
</dbReference>
<evidence type="ECO:0000256" key="15">
    <source>
        <dbReference type="PROSITE-ProRule" id="PRU00175"/>
    </source>
</evidence>
<dbReference type="GO" id="GO:0061630">
    <property type="term" value="F:ubiquitin protein ligase activity"/>
    <property type="evidence" value="ECO:0007669"/>
    <property type="project" value="UniProtKB-EC"/>
</dbReference>
<sequence>MACLQIFTFLFFFSFLPHLTSTHCGGKCSSDVPVVRFPFWLGQHSSTCGLSGFNLSCNHQKQTILTILSPGDFILHNINYLEQIVSINDTNNCLIKRFLDSEMDLMHSPFSYLHDFANYTFFNCSPKAKKLAWYPILSCLSSDNYKVVAVPTSSSSQAQMPPSRSDLCSVISTALVPIQPRNYDPEPPNPSEWEDINFGVQLKWNEPDCRYCETQDKACGIVQTDVGPEVGCLNASDSLRASKIAAVIGLVMSGLLWSVGIALRLTRRNVPRQLSTTELSILTIDQQLPVDVMGGLDCATIESYPKTQLGDSRELPNSSDHTCSICLGEYQPKETIRTIPECNHYFHASCVDKWLRKNPTCPLCRNPPEGQRDKPLID</sequence>
<keyword evidence="9 15" id="KW-0863">Zinc-finger</keyword>
<name>A0AAW1WUM7_RUBAR</name>
<reference evidence="19 20" key="1">
    <citation type="journal article" date="2023" name="G3 (Bethesda)">
        <title>A chromosome-length genome assembly and annotation of blackberry (Rubus argutus, cv. 'Hillquist').</title>
        <authorList>
            <person name="Bruna T."/>
            <person name="Aryal R."/>
            <person name="Dudchenko O."/>
            <person name="Sargent D.J."/>
            <person name="Mead D."/>
            <person name="Buti M."/>
            <person name="Cavallini A."/>
            <person name="Hytonen T."/>
            <person name="Andres J."/>
            <person name="Pham M."/>
            <person name="Weisz D."/>
            <person name="Mascagni F."/>
            <person name="Usai G."/>
            <person name="Natali L."/>
            <person name="Bassil N."/>
            <person name="Fernandez G.E."/>
            <person name="Lomsadze A."/>
            <person name="Armour M."/>
            <person name="Olukolu B."/>
            <person name="Poorten T."/>
            <person name="Britton C."/>
            <person name="Davik J."/>
            <person name="Ashrafi H."/>
            <person name="Aiden E.L."/>
            <person name="Borodovsky M."/>
            <person name="Worthington M."/>
        </authorList>
    </citation>
    <scope>NUCLEOTIDE SEQUENCE [LARGE SCALE GENOMIC DNA]</scope>
    <source>
        <strain evidence="19">PI 553951</strain>
    </source>
</reference>